<protein>
    <submittedName>
        <fullName evidence="1">Uncharacterized protein</fullName>
    </submittedName>
</protein>
<proteinExistence type="predicted"/>
<sequence>MVLDLKVERHYQAPPREVSHSIRRSPNAKIKPRVLLNIESNVVLNKNATEGNKHNANTTSRK</sequence>
<accession>W2KJK9</accession>
<dbReference type="EMBL" id="KI681724">
    <property type="protein sequence ID" value="ETL84814.1"/>
    <property type="molecule type" value="Genomic_DNA"/>
</dbReference>
<dbReference type="Proteomes" id="UP000054423">
    <property type="component" value="Unassembled WGS sequence"/>
</dbReference>
<gene>
    <name evidence="1" type="ORF">L917_15481</name>
</gene>
<evidence type="ECO:0000313" key="1">
    <source>
        <dbReference type="EMBL" id="ETL84814.1"/>
    </source>
</evidence>
<dbReference type="AlphaFoldDB" id="W2KJK9"/>
<organism evidence="1">
    <name type="scientific">Phytophthora nicotianae</name>
    <name type="common">Potato buckeye rot agent</name>
    <name type="synonym">Phytophthora parasitica</name>
    <dbReference type="NCBI Taxonomy" id="4792"/>
    <lineage>
        <taxon>Eukaryota</taxon>
        <taxon>Sar</taxon>
        <taxon>Stramenopiles</taxon>
        <taxon>Oomycota</taxon>
        <taxon>Peronosporomycetes</taxon>
        <taxon>Peronosporales</taxon>
        <taxon>Peronosporaceae</taxon>
        <taxon>Phytophthora</taxon>
    </lineage>
</organism>
<dbReference type="VEuPathDB" id="FungiDB:PPTG_23800"/>
<name>W2KJK9_PHYNI</name>
<reference evidence="1" key="1">
    <citation type="submission" date="2013-11" db="EMBL/GenBank/DDBJ databases">
        <title>The Genome Sequence of Phytophthora parasitica CHvinca01.</title>
        <authorList>
            <consortium name="The Broad Institute Genomics Platform"/>
            <person name="Russ C."/>
            <person name="Tyler B."/>
            <person name="Panabieres F."/>
            <person name="Shan W."/>
            <person name="Tripathy S."/>
            <person name="Grunwald N."/>
            <person name="Machado M."/>
            <person name="Johnson C.S."/>
            <person name="Arredondo F."/>
            <person name="Hong C."/>
            <person name="Coffey M."/>
            <person name="Young S.K."/>
            <person name="Zeng Q."/>
            <person name="Gargeya S."/>
            <person name="Fitzgerald M."/>
            <person name="Abouelleil A."/>
            <person name="Alvarado L."/>
            <person name="Chapman S.B."/>
            <person name="Gainer-Dewar J."/>
            <person name="Goldberg J."/>
            <person name="Griggs A."/>
            <person name="Gujja S."/>
            <person name="Hansen M."/>
            <person name="Howarth C."/>
            <person name="Imamovic A."/>
            <person name="Ireland A."/>
            <person name="Larimer J."/>
            <person name="McCowan C."/>
            <person name="Murphy C."/>
            <person name="Pearson M."/>
            <person name="Poon T.W."/>
            <person name="Priest M."/>
            <person name="Roberts A."/>
            <person name="Saif S."/>
            <person name="Shea T."/>
            <person name="Sykes S."/>
            <person name="Wortman J."/>
            <person name="Nusbaum C."/>
            <person name="Birren B."/>
        </authorList>
    </citation>
    <scope>NUCLEOTIDE SEQUENCE [LARGE SCALE GENOMIC DNA]</scope>
    <source>
        <strain evidence="1">CHvinca01</strain>
    </source>
</reference>